<sequence>MLCRVGYGVRGEFFGTGGEPGPTDPSLKAVLSSTVADLDATMAASYGGSGTTWANLVAAPADGSAQTAYDFYRGDGATGTTYPTFTGTAGDAAAYFALDGGDYFRLASGANTAFLQNISKTTGGADFWLGFALRGADWSGVQRLFNGGPDSAPAGWCSAYVNGGVVYLAQRGASAASVSSGVTLSTNTDYLILISHSHANNRTRFWINSATAVSVTHTFSTNTSAMPLMAAYAETDAGFALKNGARVYGLYIGNEDLDNTKAAALINALETRHGRNYAP</sequence>
<dbReference type="KEGG" id="mai:MICA_387"/>
<dbReference type="HOGENOM" id="CLU_1026054_0_0_5"/>
<dbReference type="EMBL" id="CP002382">
    <property type="protein sequence ID" value="AEP08732.1"/>
    <property type="molecule type" value="Genomic_DNA"/>
</dbReference>
<dbReference type="InterPro" id="IPR013320">
    <property type="entry name" value="ConA-like_dom_sf"/>
</dbReference>
<proteinExistence type="predicted"/>
<organism evidence="1 2">
    <name type="scientific">Micavibrio aeruginosavorus (strain ARL-13)</name>
    <dbReference type="NCBI Taxonomy" id="856793"/>
    <lineage>
        <taxon>Bacteria</taxon>
        <taxon>Pseudomonadati</taxon>
        <taxon>Bdellovibrionota</taxon>
        <taxon>Bdellovibrionia</taxon>
        <taxon>Bdellovibrionales</taxon>
        <taxon>Pseudobdellovibrionaceae</taxon>
        <taxon>Micavibrio</taxon>
    </lineage>
</organism>
<evidence type="ECO:0000313" key="2">
    <source>
        <dbReference type="Proteomes" id="UP000009286"/>
    </source>
</evidence>
<dbReference type="RefSeq" id="WP_014101955.1">
    <property type="nucleotide sequence ID" value="NC_016026.1"/>
</dbReference>
<accession>G2KR80</accession>
<reference evidence="1 2" key="1">
    <citation type="journal article" date="2011" name="BMC Genomics">
        <title>Genomic insights into an obligate epibiotic bacterial predator: Micavibrio aeruginosavorus ARL-13.</title>
        <authorList>
            <person name="Wang Z."/>
            <person name="Kadouri D."/>
            <person name="Wu M."/>
        </authorList>
    </citation>
    <scope>NUCLEOTIDE SEQUENCE [LARGE SCALE GENOMIC DNA]</scope>
    <source>
        <strain evidence="1 2">ARL-13</strain>
    </source>
</reference>
<dbReference type="SUPFAM" id="SSF49899">
    <property type="entry name" value="Concanavalin A-like lectins/glucanases"/>
    <property type="match status" value="1"/>
</dbReference>
<gene>
    <name evidence="1" type="ordered locus">MICA_387</name>
</gene>
<protein>
    <submittedName>
        <fullName evidence="1">Uncharacterized protein</fullName>
    </submittedName>
</protein>
<keyword evidence="2" id="KW-1185">Reference proteome</keyword>
<dbReference type="AlphaFoldDB" id="G2KR80"/>
<name>G2KR80_MICAA</name>
<evidence type="ECO:0000313" key="1">
    <source>
        <dbReference type="EMBL" id="AEP08732.1"/>
    </source>
</evidence>
<dbReference type="Proteomes" id="UP000009286">
    <property type="component" value="Chromosome"/>
</dbReference>